<organism evidence="1 2">
    <name type="scientific">Nocardioides mangrovicus</name>
    <dbReference type="NCBI Taxonomy" id="2478913"/>
    <lineage>
        <taxon>Bacteria</taxon>
        <taxon>Bacillati</taxon>
        <taxon>Actinomycetota</taxon>
        <taxon>Actinomycetes</taxon>
        <taxon>Propionibacteriales</taxon>
        <taxon>Nocardioidaceae</taxon>
        <taxon>Nocardioides</taxon>
    </lineage>
</organism>
<proteinExistence type="predicted"/>
<dbReference type="SUPFAM" id="SSF53335">
    <property type="entry name" value="S-adenosyl-L-methionine-dependent methyltransferases"/>
    <property type="match status" value="1"/>
</dbReference>
<gene>
    <name evidence="1" type="ORF">D9V37_13910</name>
</gene>
<comment type="caution">
    <text evidence="1">The sequence shown here is derived from an EMBL/GenBank/DDBJ whole genome shotgun (WGS) entry which is preliminary data.</text>
</comment>
<keyword evidence="1" id="KW-0489">Methyltransferase</keyword>
<dbReference type="InterPro" id="IPR029063">
    <property type="entry name" value="SAM-dependent_MTases_sf"/>
</dbReference>
<dbReference type="Proteomes" id="UP000281708">
    <property type="component" value="Unassembled WGS sequence"/>
</dbReference>
<dbReference type="AlphaFoldDB" id="A0A3L8NZY3"/>
<dbReference type="Gene3D" id="3.40.50.150">
    <property type="entry name" value="Vaccinia Virus protein VP39"/>
    <property type="match status" value="1"/>
</dbReference>
<dbReference type="EMBL" id="RDBE01000009">
    <property type="protein sequence ID" value="RLV48474.1"/>
    <property type="molecule type" value="Genomic_DNA"/>
</dbReference>
<dbReference type="OrthoDB" id="116799at2"/>
<sequence>MRETDFDARYRADPDPFEVASSWYERRKESVVLACLARQRYTAAWDCAAGTGHLVHALAPRCERVLATDGAVTAVSIIGARNAERPGVTAELNTLPTVPPAATGCDLVILAEILYYLPAQARGELLEALPASAGEVLLVHWRHHADDAWLSGPAVHLEAGRALEAAGWTGRVHHVDADFVLDSWVRCP</sequence>
<evidence type="ECO:0000313" key="2">
    <source>
        <dbReference type="Proteomes" id="UP000281708"/>
    </source>
</evidence>
<keyword evidence="2" id="KW-1185">Reference proteome</keyword>
<protein>
    <submittedName>
        <fullName evidence="1">SAM-dependent methyltransferase</fullName>
    </submittedName>
</protein>
<dbReference type="GO" id="GO:0032259">
    <property type="term" value="P:methylation"/>
    <property type="evidence" value="ECO:0007669"/>
    <property type="project" value="UniProtKB-KW"/>
</dbReference>
<evidence type="ECO:0000313" key="1">
    <source>
        <dbReference type="EMBL" id="RLV48474.1"/>
    </source>
</evidence>
<dbReference type="GO" id="GO:0008168">
    <property type="term" value="F:methyltransferase activity"/>
    <property type="evidence" value="ECO:0007669"/>
    <property type="project" value="UniProtKB-KW"/>
</dbReference>
<reference evidence="1 2" key="1">
    <citation type="submission" date="2018-10" db="EMBL/GenBank/DDBJ databases">
        <title>Marmoricola sp. 4Q3S-7 whole genome shotgun sequence.</title>
        <authorList>
            <person name="Li F."/>
        </authorList>
    </citation>
    <scope>NUCLEOTIDE SEQUENCE [LARGE SCALE GENOMIC DNA]</scope>
    <source>
        <strain evidence="1 2">4Q3S-7</strain>
    </source>
</reference>
<dbReference type="RefSeq" id="WP_121806796.1">
    <property type="nucleotide sequence ID" value="NZ_RDBE01000009.1"/>
</dbReference>
<accession>A0A3L8NZY3</accession>
<keyword evidence="1" id="KW-0808">Transferase</keyword>
<name>A0A3L8NZY3_9ACTN</name>